<evidence type="ECO:0000256" key="2">
    <source>
        <dbReference type="ARBA" id="ARBA00022692"/>
    </source>
</evidence>
<evidence type="ECO:0000256" key="3">
    <source>
        <dbReference type="ARBA" id="ARBA00022729"/>
    </source>
</evidence>
<comment type="subcellular location">
    <subcellularLocation>
        <location evidence="1">Membrane</location>
        <topology evidence="1">Multi-pass membrane protein</topology>
    </subcellularLocation>
</comment>
<organism evidence="8 9">
    <name type="scientific">Tritrichomonas musculus</name>
    <dbReference type="NCBI Taxonomy" id="1915356"/>
    <lineage>
        <taxon>Eukaryota</taxon>
        <taxon>Metamonada</taxon>
        <taxon>Parabasalia</taxon>
        <taxon>Tritrichomonadida</taxon>
        <taxon>Tritrichomonadidae</taxon>
        <taxon>Tritrichomonas</taxon>
    </lineage>
</organism>
<evidence type="ECO:0000259" key="7">
    <source>
        <dbReference type="Pfam" id="PF06814"/>
    </source>
</evidence>
<keyword evidence="3" id="KW-0732">Signal</keyword>
<dbReference type="InterPro" id="IPR009637">
    <property type="entry name" value="GPR107/GPR108-like"/>
</dbReference>
<gene>
    <name evidence="8" type="ORF">M9Y10_005925</name>
</gene>
<feature type="transmembrane region" description="Helical" evidence="6">
    <location>
        <begin position="270"/>
        <end position="287"/>
    </location>
</feature>
<evidence type="ECO:0000256" key="1">
    <source>
        <dbReference type="ARBA" id="ARBA00004141"/>
    </source>
</evidence>
<accession>A0ABR2JCV7</accession>
<dbReference type="Proteomes" id="UP001470230">
    <property type="component" value="Unassembled WGS sequence"/>
</dbReference>
<keyword evidence="5 6" id="KW-0472">Membrane</keyword>
<keyword evidence="9" id="KW-1185">Reference proteome</keyword>
<feature type="transmembrane region" description="Helical" evidence="6">
    <location>
        <begin position="141"/>
        <end position="162"/>
    </location>
</feature>
<sequence>MFFCLILSIAYRSKFVIYTSKSQYEMPSFGFDANGTYFIDILNIPTDIQSQIQIAFLNKKEYKNYFFKFFPPSICDLQNIPKYYLNSSHHAIKGTFSEKIDLFPFLLRCDTIFEYLDLTVITEYQNPTTHLDNRMVKGINAQMFICILFFALSIVWLANLFFNFKSFNGLHNCITIIILFFMFSHMLRFCELQKLDKSDDSNGITNSRIIFSYFGATFLCLFFLIGSEGYYTLIDSLSNQRIFQDLLISAFFCGCLYLTLYFHFSENFNMIIILDLVAAVLYGHELFSAMKRANVQVVALLLAASNADADQGATSFQKNRQYNYFQRILMAVLSIIIFFLLFSYIFFLLQNWLIELFIDLSEISVLCVTAFIFRPRKSSSLAPSSGIENRLIDDDNENIINDVDNGDEIQLNSLDNTTDILRNGPTPDQPLLQQNPSAEHDKKVNGNNYVFL</sequence>
<evidence type="ECO:0000256" key="5">
    <source>
        <dbReference type="ARBA" id="ARBA00023136"/>
    </source>
</evidence>
<protein>
    <recommendedName>
        <fullName evidence="7">GOST seven transmembrane domain-containing protein</fullName>
    </recommendedName>
</protein>
<reference evidence="8 9" key="1">
    <citation type="submission" date="2024-04" db="EMBL/GenBank/DDBJ databases">
        <title>Tritrichomonas musculus Genome.</title>
        <authorList>
            <person name="Alves-Ferreira E."/>
            <person name="Grigg M."/>
            <person name="Lorenzi H."/>
            <person name="Galac M."/>
        </authorList>
    </citation>
    <scope>NUCLEOTIDE SEQUENCE [LARGE SCALE GENOMIC DNA]</scope>
    <source>
        <strain evidence="8 9">EAF2021</strain>
    </source>
</reference>
<evidence type="ECO:0000313" key="8">
    <source>
        <dbReference type="EMBL" id="KAK8875750.1"/>
    </source>
</evidence>
<name>A0ABR2JCV7_9EUKA</name>
<dbReference type="PANTHER" id="PTHR21229:SF1">
    <property type="entry name" value="GH17801P"/>
    <property type="match status" value="1"/>
</dbReference>
<evidence type="ECO:0000256" key="6">
    <source>
        <dbReference type="SAM" id="Phobius"/>
    </source>
</evidence>
<feature type="transmembrane region" description="Helical" evidence="6">
    <location>
        <begin position="328"/>
        <end position="347"/>
    </location>
</feature>
<proteinExistence type="predicted"/>
<dbReference type="PANTHER" id="PTHR21229">
    <property type="entry name" value="LUNG SEVEN TRANSMEMBRANE RECEPTOR"/>
    <property type="match status" value="1"/>
</dbReference>
<dbReference type="InterPro" id="IPR053937">
    <property type="entry name" value="GOST_TM"/>
</dbReference>
<feature type="domain" description="GOST seven transmembrane" evidence="7">
    <location>
        <begin position="142"/>
        <end position="378"/>
    </location>
</feature>
<dbReference type="Pfam" id="PF06814">
    <property type="entry name" value="GOST_TM"/>
    <property type="match status" value="1"/>
</dbReference>
<evidence type="ECO:0000313" key="9">
    <source>
        <dbReference type="Proteomes" id="UP001470230"/>
    </source>
</evidence>
<evidence type="ECO:0000256" key="4">
    <source>
        <dbReference type="ARBA" id="ARBA00022989"/>
    </source>
</evidence>
<feature type="transmembrane region" description="Helical" evidence="6">
    <location>
        <begin position="169"/>
        <end position="189"/>
    </location>
</feature>
<comment type="caution">
    <text evidence="8">The sequence shown here is derived from an EMBL/GenBank/DDBJ whole genome shotgun (WGS) entry which is preliminary data.</text>
</comment>
<dbReference type="EMBL" id="JAPFFF010000012">
    <property type="protein sequence ID" value="KAK8875750.1"/>
    <property type="molecule type" value="Genomic_DNA"/>
</dbReference>
<keyword evidence="2 6" id="KW-0812">Transmembrane</keyword>
<keyword evidence="4 6" id="KW-1133">Transmembrane helix</keyword>
<feature type="transmembrane region" description="Helical" evidence="6">
    <location>
        <begin position="209"/>
        <end position="234"/>
    </location>
</feature>
<feature type="transmembrane region" description="Helical" evidence="6">
    <location>
        <begin position="246"/>
        <end position="264"/>
    </location>
</feature>